<evidence type="ECO:0000256" key="15">
    <source>
        <dbReference type="ARBA" id="ARBA00023136"/>
    </source>
</evidence>
<keyword evidence="15" id="KW-0472">Membrane</keyword>
<comment type="similarity">
    <text evidence="5 17">Belongs to the folylpolyglutamate synthase family.</text>
</comment>
<evidence type="ECO:0000256" key="17">
    <source>
        <dbReference type="PIRNR" id="PIRNR038895"/>
    </source>
</evidence>
<keyword evidence="12 18" id="KW-0067">ATP-binding</keyword>
<evidence type="ECO:0000256" key="2">
    <source>
        <dbReference type="ARBA" id="ARBA00004305"/>
    </source>
</evidence>
<feature type="binding site" evidence="18">
    <location>
        <position position="391"/>
    </location>
    <ligand>
        <name>ATP</name>
        <dbReference type="ChEBI" id="CHEBI:30616"/>
    </ligand>
</feature>
<comment type="subcellular location">
    <subcellularLocation>
        <location evidence="3">Cytoplasm</location>
    </subcellularLocation>
    <subcellularLocation>
        <location evidence="1">Mitochondrion inner membrane</location>
    </subcellularLocation>
    <subcellularLocation>
        <location evidence="2">Mitochondrion matrix</location>
    </subcellularLocation>
</comment>
<dbReference type="SUPFAM" id="SSF53623">
    <property type="entry name" value="MurD-like peptide ligases, catalytic domain"/>
    <property type="match status" value="1"/>
</dbReference>
<dbReference type="PANTHER" id="PTHR11136:SF5">
    <property type="entry name" value="FOLYLPOLYGLUTAMATE SYNTHASE, MITOCHONDRIAL"/>
    <property type="match status" value="1"/>
</dbReference>
<evidence type="ECO:0000256" key="5">
    <source>
        <dbReference type="ARBA" id="ARBA00008276"/>
    </source>
</evidence>
<dbReference type="SUPFAM" id="SSF53244">
    <property type="entry name" value="MurD-like peptide ligases, peptide-binding domain"/>
    <property type="match status" value="1"/>
</dbReference>
<proteinExistence type="inferred from homology"/>
<comment type="function">
    <text evidence="17">Catalyzes conversion of folates to polyglutamate derivatives allowing concentration of folate compounds in the cell and the intracellular retention of these cofactors, which are important substrates for most of the folate-dependent enzymes that are involved in one-carbon transfer reactions involved in purine, pyrimidine and amino acid synthesis.</text>
</comment>
<dbReference type="InterPro" id="IPR001645">
    <property type="entry name" value="Folylpolyglutamate_synth"/>
</dbReference>
<keyword evidence="10 18" id="KW-0547">Nucleotide-binding</keyword>
<protein>
    <recommendedName>
        <fullName evidence="17">Folylpolyglutamate synthase</fullName>
        <ecNumber evidence="17">6.3.2.17</ecNumber>
    </recommendedName>
    <alternativeName>
        <fullName evidence="17">Folylpoly-gamma-glutamate synthetase</fullName>
    </alternativeName>
    <alternativeName>
        <fullName evidence="17">Tetrahydrofolylpolyglutamate synthase</fullName>
    </alternativeName>
</protein>
<keyword evidence="13 19" id="KW-0460">Magnesium</keyword>
<organism evidence="20 21">
    <name type="scientific">Ceratina calcarata</name>
    <dbReference type="NCBI Taxonomy" id="156304"/>
    <lineage>
        <taxon>Eukaryota</taxon>
        <taxon>Metazoa</taxon>
        <taxon>Ecdysozoa</taxon>
        <taxon>Arthropoda</taxon>
        <taxon>Hexapoda</taxon>
        <taxon>Insecta</taxon>
        <taxon>Pterygota</taxon>
        <taxon>Neoptera</taxon>
        <taxon>Endopterygota</taxon>
        <taxon>Hymenoptera</taxon>
        <taxon>Apocrita</taxon>
        <taxon>Aculeata</taxon>
        <taxon>Apoidea</taxon>
        <taxon>Anthophila</taxon>
        <taxon>Apidae</taxon>
        <taxon>Ceratina</taxon>
        <taxon>Zadontomerus</taxon>
    </lineage>
</organism>
<keyword evidence="14" id="KW-0496">Mitochondrion</keyword>
<keyword evidence="11" id="KW-0999">Mitochondrion inner membrane</keyword>
<name>A0AAJ7IZ18_9HYME</name>
<dbReference type="GO" id="GO:0005524">
    <property type="term" value="F:ATP binding"/>
    <property type="evidence" value="ECO:0007669"/>
    <property type="project" value="UniProtKB-KW"/>
</dbReference>
<keyword evidence="6" id="KW-0963">Cytoplasm</keyword>
<dbReference type="GO" id="GO:0005743">
    <property type="term" value="C:mitochondrial inner membrane"/>
    <property type="evidence" value="ECO:0007669"/>
    <property type="project" value="UniProtKB-SubCell"/>
</dbReference>
<keyword evidence="8 17" id="KW-0436">Ligase</keyword>
<evidence type="ECO:0000256" key="10">
    <source>
        <dbReference type="ARBA" id="ARBA00022741"/>
    </source>
</evidence>
<dbReference type="Gene3D" id="3.90.190.20">
    <property type="entry name" value="Mur ligase, C-terminal domain"/>
    <property type="match status" value="1"/>
</dbReference>
<dbReference type="GO" id="GO:0005829">
    <property type="term" value="C:cytosol"/>
    <property type="evidence" value="ECO:0007669"/>
    <property type="project" value="TreeGrafter"/>
</dbReference>
<dbReference type="RefSeq" id="XP_017880746.1">
    <property type="nucleotide sequence ID" value="XM_018025257.2"/>
</dbReference>
<feature type="binding site" evidence="19">
    <location>
        <position position="213"/>
    </location>
    <ligand>
        <name>Mg(2+)</name>
        <dbReference type="ChEBI" id="CHEBI:18420"/>
        <label>1</label>
    </ligand>
</feature>
<evidence type="ECO:0000256" key="8">
    <source>
        <dbReference type="ARBA" id="ARBA00022598"/>
    </source>
</evidence>
<evidence type="ECO:0000256" key="16">
    <source>
        <dbReference type="ARBA" id="ARBA00047493"/>
    </source>
</evidence>
<accession>A0AAJ7IZ18</accession>
<evidence type="ECO:0000256" key="1">
    <source>
        <dbReference type="ARBA" id="ARBA00004273"/>
    </source>
</evidence>
<evidence type="ECO:0000256" key="19">
    <source>
        <dbReference type="PIRSR" id="PIRSR038895-2"/>
    </source>
</evidence>
<dbReference type="AlphaFoldDB" id="A0AAJ7IZ18"/>
<dbReference type="CTD" id="32212"/>
<comment type="catalytic activity">
    <reaction evidence="16 17">
        <text>(6S)-5,6,7,8-tetrahydrofolyl-(gamma-L-Glu)(n) + L-glutamate + ATP = (6S)-5,6,7,8-tetrahydrofolyl-(gamma-L-Glu)(n+1) + ADP + phosphate + H(+)</text>
        <dbReference type="Rhea" id="RHEA:10580"/>
        <dbReference type="Rhea" id="RHEA-COMP:14738"/>
        <dbReference type="Rhea" id="RHEA-COMP:14740"/>
        <dbReference type="ChEBI" id="CHEBI:15378"/>
        <dbReference type="ChEBI" id="CHEBI:29985"/>
        <dbReference type="ChEBI" id="CHEBI:30616"/>
        <dbReference type="ChEBI" id="CHEBI:43474"/>
        <dbReference type="ChEBI" id="CHEBI:141005"/>
        <dbReference type="ChEBI" id="CHEBI:456216"/>
        <dbReference type="EC" id="6.3.2.17"/>
    </reaction>
</comment>
<dbReference type="GO" id="GO:0004326">
    <property type="term" value="F:tetrahydrofolylpolyglutamate synthase activity"/>
    <property type="evidence" value="ECO:0007669"/>
    <property type="project" value="UniProtKB-EC"/>
</dbReference>
<comment type="pathway">
    <text evidence="4 17">Cofactor biosynthesis; tetrahydrofolylpolyglutamate biosynthesis.</text>
</comment>
<keyword evidence="9 19" id="KW-0479">Metal-binding</keyword>
<dbReference type="InterPro" id="IPR018109">
    <property type="entry name" value="Folylpolyglutamate_synth_CS"/>
</dbReference>
<keyword evidence="7 17" id="KW-0554">One-carbon metabolism</keyword>
<dbReference type="GO" id="GO:0046872">
    <property type="term" value="F:metal ion binding"/>
    <property type="evidence" value="ECO:0007669"/>
    <property type="project" value="UniProtKB-KW"/>
</dbReference>
<dbReference type="GO" id="GO:0006730">
    <property type="term" value="P:one-carbon metabolic process"/>
    <property type="evidence" value="ECO:0007669"/>
    <property type="project" value="UniProtKB-KW"/>
</dbReference>
<dbReference type="Proteomes" id="UP000694925">
    <property type="component" value="Unplaced"/>
</dbReference>
<evidence type="ECO:0000256" key="13">
    <source>
        <dbReference type="ARBA" id="ARBA00022842"/>
    </source>
</evidence>
<evidence type="ECO:0000313" key="20">
    <source>
        <dbReference type="Proteomes" id="UP000694925"/>
    </source>
</evidence>
<dbReference type="EC" id="6.3.2.17" evidence="17"/>
<feature type="binding site" evidence="18">
    <location>
        <position position="377"/>
    </location>
    <ligand>
        <name>ATP</name>
        <dbReference type="ChEBI" id="CHEBI:30616"/>
    </ligand>
</feature>
<dbReference type="GO" id="GO:0005759">
    <property type="term" value="C:mitochondrial matrix"/>
    <property type="evidence" value="ECO:0007669"/>
    <property type="project" value="UniProtKB-SubCell"/>
</dbReference>
<evidence type="ECO:0000256" key="3">
    <source>
        <dbReference type="ARBA" id="ARBA00004496"/>
    </source>
</evidence>
<gene>
    <name evidence="21" type="primary">LOC108625335</name>
</gene>
<keyword evidence="20" id="KW-1185">Reference proteome</keyword>
<evidence type="ECO:0000256" key="12">
    <source>
        <dbReference type="ARBA" id="ARBA00022840"/>
    </source>
</evidence>
<dbReference type="PROSITE" id="PS01012">
    <property type="entry name" value="FOLYLPOLYGLU_SYNT_2"/>
    <property type="match status" value="1"/>
</dbReference>
<dbReference type="InterPro" id="IPR036615">
    <property type="entry name" value="Mur_ligase_C_dom_sf"/>
</dbReference>
<evidence type="ECO:0000256" key="7">
    <source>
        <dbReference type="ARBA" id="ARBA00022563"/>
    </source>
</evidence>
<dbReference type="KEGG" id="ccal:108625335"/>
<evidence type="ECO:0000256" key="9">
    <source>
        <dbReference type="ARBA" id="ARBA00022723"/>
    </source>
</evidence>
<dbReference type="PIRSF" id="PIRSF038895">
    <property type="entry name" value="FPGS"/>
    <property type="match status" value="1"/>
</dbReference>
<comment type="cofactor">
    <cofactor evidence="17">
        <name>a monovalent cation</name>
        <dbReference type="ChEBI" id="CHEBI:60242"/>
    </cofactor>
    <text evidence="17">A monovalent cation.</text>
</comment>
<evidence type="ECO:0000256" key="11">
    <source>
        <dbReference type="ARBA" id="ARBA00022792"/>
    </source>
</evidence>
<evidence type="ECO:0000256" key="18">
    <source>
        <dbReference type="PIRSR" id="PIRSR038895-1"/>
    </source>
</evidence>
<dbReference type="GeneID" id="108625335"/>
<dbReference type="NCBIfam" id="TIGR01499">
    <property type="entry name" value="folC"/>
    <property type="match status" value="1"/>
</dbReference>
<feature type="binding site" evidence="19">
    <location>
        <position position="144"/>
    </location>
    <ligand>
        <name>Mg(2+)</name>
        <dbReference type="ChEBI" id="CHEBI:18420"/>
        <label>1</label>
    </ligand>
</feature>
<sequence>MQGRSFLQLHARRIHRFSTFLATCANVYIIKDSPVLLYSRKMSNTSVKRCVHTTDRYETAVKTLYKLLSNRDYLNSATKDKSQARSPLKFLDTVKYLVRSGVTLERLDSLSVIHVAGTKGKGSTCAYTESILREHNFKTGFFSSPHLVTVRERIRINGRPISESLFAEYFWKVYRKLEDAKEHECDMPMYFKFLTILMFNIFLDENVDVAIIEVGIGGLYDSTNVVRNPVCVGITSLALEHTNLLGDTIEDIAYQKSGIFKPGTVAFSVPQSPQAMRVLERRAIELKCKLHVVPRFDEYKWENLTPVHEVRNMTRQQNASLAIQIATEWISSNRNKFSTVARNVVNDGSYDTVTNSQVTVSTDKIAIGLAGCKWPGRMQYMRSSLGNFFLDGAHTIESMKCCISWFTDLSGKNGRRLLIFNTSGTRDPTILLSLLKPLRFHKAYFVPNFAGIQSLDDDMNYVASDEQIVKCEVNARVWGTNSVVARDVLQVFQYIKNGTESESSYENGERYQILVTGSLHLIGAVLAVLDPHLSMKTQY</sequence>
<evidence type="ECO:0000256" key="4">
    <source>
        <dbReference type="ARBA" id="ARBA00005150"/>
    </source>
</evidence>
<dbReference type="InterPro" id="IPR036565">
    <property type="entry name" value="Mur-like_cat_sf"/>
</dbReference>
<dbReference type="InterPro" id="IPR023600">
    <property type="entry name" value="Folylpolyglutamate_synth_euk"/>
</dbReference>
<dbReference type="PANTHER" id="PTHR11136">
    <property type="entry name" value="FOLYLPOLYGLUTAMATE SYNTHASE-RELATED"/>
    <property type="match status" value="1"/>
</dbReference>
<reference evidence="21" key="1">
    <citation type="submission" date="2025-08" db="UniProtKB">
        <authorList>
            <consortium name="RefSeq"/>
        </authorList>
    </citation>
    <scope>IDENTIFICATION</scope>
    <source>
        <tissue evidence="21">Whole body</tissue>
    </source>
</reference>
<evidence type="ECO:0000256" key="14">
    <source>
        <dbReference type="ARBA" id="ARBA00023128"/>
    </source>
</evidence>
<evidence type="ECO:0000256" key="6">
    <source>
        <dbReference type="ARBA" id="ARBA00022490"/>
    </source>
</evidence>
<feature type="binding site" evidence="19">
    <location>
        <position position="241"/>
    </location>
    <ligand>
        <name>Mg(2+)</name>
        <dbReference type="ChEBI" id="CHEBI:18420"/>
        <label>1</label>
    </ligand>
</feature>
<evidence type="ECO:0000313" key="21">
    <source>
        <dbReference type="RefSeq" id="XP_017880746.1"/>
    </source>
</evidence>
<dbReference type="Gene3D" id="3.40.1190.10">
    <property type="entry name" value="Mur-like, catalytic domain"/>
    <property type="match status" value="1"/>
</dbReference>